<organism evidence="3 4">
    <name type="scientific">Paraburkholderia lycopersici</name>
    <dbReference type="NCBI Taxonomy" id="416944"/>
    <lineage>
        <taxon>Bacteria</taxon>
        <taxon>Pseudomonadati</taxon>
        <taxon>Pseudomonadota</taxon>
        <taxon>Betaproteobacteria</taxon>
        <taxon>Burkholderiales</taxon>
        <taxon>Burkholderiaceae</taxon>
        <taxon>Paraburkholderia</taxon>
    </lineage>
</organism>
<dbReference type="AlphaFoldDB" id="A0A1G6Q1M0"/>
<feature type="region of interest" description="Disordered" evidence="1">
    <location>
        <begin position="25"/>
        <end position="87"/>
    </location>
</feature>
<feature type="signal peptide" evidence="2">
    <location>
        <begin position="1"/>
        <end position="22"/>
    </location>
</feature>
<evidence type="ECO:0000313" key="3">
    <source>
        <dbReference type="EMBL" id="SDC85535.1"/>
    </source>
</evidence>
<evidence type="ECO:0000313" key="4">
    <source>
        <dbReference type="Proteomes" id="UP000198908"/>
    </source>
</evidence>
<feature type="chain" id="PRO_5011500477" evidence="2">
    <location>
        <begin position="23"/>
        <end position="87"/>
    </location>
</feature>
<dbReference type="EMBL" id="FMYQ01000011">
    <property type="protein sequence ID" value="SDC85535.1"/>
    <property type="molecule type" value="Genomic_DNA"/>
</dbReference>
<dbReference type="RefSeq" id="WP_143189249.1">
    <property type="nucleotide sequence ID" value="NZ_FMYQ01000011.1"/>
</dbReference>
<feature type="compositionally biased region" description="Low complexity" evidence="1">
    <location>
        <begin position="25"/>
        <end position="41"/>
    </location>
</feature>
<sequence>MKRQFATAVLALGVVLSPAAFAQNAATPGQAAPMQQQAEPQSSGTPRTDSSGYGTESGGTSNSSIARASGHGVLVSHGGRNDLFAHH</sequence>
<accession>A0A1G6Q1M0</accession>
<dbReference type="Proteomes" id="UP000198908">
    <property type="component" value="Unassembled WGS sequence"/>
</dbReference>
<protein>
    <submittedName>
        <fullName evidence="3">Uncharacterized protein</fullName>
    </submittedName>
</protein>
<name>A0A1G6Q1M0_9BURK</name>
<keyword evidence="2" id="KW-0732">Signal</keyword>
<reference evidence="4" key="1">
    <citation type="submission" date="2016-09" db="EMBL/GenBank/DDBJ databases">
        <authorList>
            <person name="Varghese N."/>
            <person name="Submissions S."/>
        </authorList>
    </citation>
    <scope>NUCLEOTIDE SEQUENCE [LARGE SCALE GENOMIC DNA]</scope>
    <source>
        <strain evidence="4">TNe-862</strain>
    </source>
</reference>
<gene>
    <name evidence="3" type="ORF">SAMN05421548_11131</name>
</gene>
<evidence type="ECO:0000256" key="1">
    <source>
        <dbReference type="SAM" id="MobiDB-lite"/>
    </source>
</evidence>
<proteinExistence type="predicted"/>
<feature type="compositionally biased region" description="Low complexity" evidence="1">
    <location>
        <begin position="48"/>
        <end position="64"/>
    </location>
</feature>
<keyword evidence="4" id="KW-1185">Reference proteome</keyword>
<evidence type="ECO:0000256" key="2">
    <source>
        <dbReference type="SAM" id="SignalP"/>
    </source>
</evidence>